<dbReference type="FunFam" id="3.30.200.20:FF:000168">
    <property type="entry name" value="L-type lectin-domain containing receptor kinase IX.1"/>
    <property type="match status" value="1"/>
</dbReference>
<dbReference type="AlphaFoldDB" id="A0A822Z6M6"/>
<comment type="subcellular location">
    <subcellularLocation>
        <location evidence="1">Cell membrane</location>
        <topology evidence="1">Single-pass type I membrane protein</topology>
    </subcellularLocation>
</comment>
<dbReference type="Pfam" id="PF00069">
    <property type="entry name" value="Pkinase"/>
    <property type="match status" value="1"/>
</dbReference>
<evidence type="ECO:0000256" key="16">
    <source>
        <dbReference type="ARBA" id="ARBA00023170"/>
    </source>
</evidence>
<dbReference type="Gene3D" id="3.30.200.20">
    <property type="entry name" value="Phosphorylase Kinase, domain 1"/>
    <property type="match status" value="1"/>
</dbReference>
<evidence type="ECO:0000256" key="15">
    <source>
        <dbReference type="ARBA" id="ARBA00023136"/>
    </source>
</evidence>
<name>A0A822Z6M6_NELNU</name>
<dbReference type="InterPro" id="IPR001220">
    <property type="entry name" value="Legume_lectin_dom"/>
</dbReference>
<evidence type="ECO:0000256" key="11">
    <source>
        <dbReference type="ARBA" id="ARBA00022741"/>
    </source>
</evidence>
<dbReference type="Pfam" id="PF00139">
    <property type="entry name" value="Lectin_legB"/>
    <property type="match status" value="1"/>
</dbReference>
<keyword evidence="16" id="KW-0675">Receptor</keyword>
<reference evidence="22 23" key="1">
    <citation type="journal article" date="2020" name="Mol. Biol. Evol.">
        <title>Distinct Expression and Methylation Patterns for Genes with Different Fates following a Single Whole-Genome Duplication in Flowering Plants.</title>
        <authorList>
            <person name="Shi T."/>
            <person name="Rahmani R.S."/>
            <person name="Gugger P.F."/>
            <person name="Wang M."/>
            <person name="Li H."/>
            <person name="Zhang Y."/>
            <person name="Li Z."/>
            <person name="Wang Q."/>
            <person name="Van de Peer Y."/>
            <person name="Marchal K."/>
            <person name="Chen J."/>
        </authorList>
    </citation>
    <scope>NUCLEOTIDE SEQUENCE [LARGE SCALE GENOMIC DNA]</scope>
    <source>
        <tissue evidence="22">Leaf</tissue>
    </source>
</reference>
<keyword evidence="11 18" id="KW-0547">Nucleotide-binding</keyword>
<dbReference type="InterPro" id="IPR050528">
    <property type="entry name" value="L-type_Lectin-RKs"/>
</dbReference>
<dbReference type="Proteomes" id="UP000607653">
    <property type="component" value="Unassembled WGS sequence"/>
</dbReference>
<organism evidence="22 23">
    <name type="scientific">Nelumbo nucifera</name>
    <name type="common">Sacred lotus</name>
    <dbReference type="NCBI Taxonomy" id="4432"/>
    <lineage>
        <taxon>Eukaryota</taxon>
        <taxon>Viridiplantae</taxon>
        <taxon>Streptophyta</taxon>
        <taxon>Embryophyta</taxon>
        <taxon>Tracheophyta</taxon>
        <taxon>Spermatophyta</taxon>
        <taxon>Magnoliopsida</taxon>
        <taxon>Proteales</taxon>
        <taxon>Nelumbonaceae</taxon>
        <taxon>Nelumbo</taxon>
    </lineage>
</organism>
<evidence type="ECO:0000313" key="23">
    <source>
        <dbReference type="Proteomes" id="UP000607653"/>
    </source>
</evidence>
<dbReference type="InterPro" id="IPR000719">
    <property type="entry name" value="Prot_kinase_dom"/>
</dbReference>
<dbReference type="SUPFAM" id="SSF49899">
    <property type="entry name" value="Concanavalin A-like lectins/glucanases"/>
    <property type="match status" value="1"/>
</dbReference>
<evidence type="ECO:0000256" key="8">
    <source>
        <dbReference type="ARBA" id="ARBA00022692"/>
    </source>
</evidence>
<feature type="binding site" evidence="18">
    <location>
        <position position="352"/>
    </location>
    <ligand>
        <name>ATP</name>
        <dbReference type="ChEBI" id="CHEBI:30616"/>
    </ligand>
</feature>
<evidence type="ECO:0000256" key="1">
    <source>
        <dbReference type="ARBA" id="ARBA00004251"/>
    </source>
</evidence>
<comment type="similarity">
    <text evidence="3">In the C-terminal section; belongs to the protein kinase superfamily. Ser/Thr protein kinase family.</text>
</comment>
<accession>A0A822Z6M6</accession>
<dbReference type="SMART" id="SM00220">
    <property type="entry name" value="S_TKc"/>
    <property type="match status" value="1"/>
</dbReference>
<keyword evidence="9" id="KW-0732">Signal</keyword>
<dbReference type="GO" id="GO:0002229">
    <property type="term" value="P:defense response to oomycetes"/>
    <property type="evidence" value="ECO:0007669"/>
    <property type="project" value="UniProtKB-ARBA"/>
</dbReference>
<evidence type="ECO:0000256" key="2">
    <source>
        <dbReference type="ARBA" id="ARBA00008536"/>
    </source>
</evidence>
<dbReference type="GO" id="GO:0030246">
    <property type="term" value="F:carbohydrate binding"/>
    <property type="evidence" value="ECO:0007669"/>
    <property type="project" value="UniProtKB-KW"/>
</dbReference>
<evidence type="ECO:0000256" key="20">
    <source>
        <dbReference type="SAM" id="Phobius"/>
    </source>
</evidence>
<dbReference type="CDD" id="cd06899">
    <property type="entry name" value="lectin_legume_LecRK_Arcelin_ConA"/>
    <property type="match status" value="1"/>
</dbReference>
<dbReference type="InterPro" id="IPR019825">
    <property type="entry name" value="Lectin_legB_Mn/Ca_BS"/>
</dbReference>
<evidence type="ECO:0000256" key="17">
    <source>
        <dbReference type="ARBA" id="ARBA00023180"/>
    </source>
</evidence>
<dbReference type="CDD" id="cd14066">
    <property type="entry name" value="STKc_IRAK"/>
    <property type="match status" value="1"/>
</dbReference>
<keyword evidence="15 20" id="KW-0472">Membrane</keyword>
<dbReference type="PROSITE" id="PS50011">
    <property type="entry name" value="PROTEIN_KINASE_DOM"/>
    <property type="match status" value="1"/>
</dbReference>
<feature type="region of interest" description="Disordered" evidence="19">
    <location>
        <begin position="631"/>
        <end position="652"/>
    </location>
</feature>
<comment type="caution">
    <text evidence="22">The sequence shown here is derived from an EMBL/GenBank/DDBJ whole genome shotgun (WGS) entry which is preliminary data.</text>
</comment>
<keyword evidence="12" id="KW-0418">Kinase</keyword>
<evidence type="ECO:0000256" key="7">
    <source>
        <dbReference type="ARBA" id="ARBA00022679"/>
    </source>
</evidence>
<dbReference type="GO" id="GO:0005524">
    <property type="term" value="F:ATP binding"/>
    <property type="evidence" value="ECO:0007669"/>
    <property type="project" value="UniProtKB-UniRule"/>
</dbReference>
<evidence type="ECO:0000256" key="9">
    <source>
        <dbReference type="ARBA" id="ARBA00022729"/>
    </source>
</evidence>
<keyword evidence="14 20" id="KW-1133">Transmembrane helix</keyword>
<dbReference type="InterPro" id="IPR017441">
    <property type="entry name" value="Protein_kinase_ATP_BS"/>
</dbReference>
<comment type="similarity">
    <text evidence="2">In the N-terminal section; belongs to the leguminous lectin family.</text>
</comment>
<evidence type="ECO:0000313" key="22">
    <source>
        <dbReference type="EMBL" id="DAD39321.1"/>
    </source>
</evidence>
<evidence type="ECO:0000256" key="18">
    <source>
        <dbReference type="PROSITE-ProRule" id="PRU10141"/>
    </source>
</evidence>
<dbReference type="Gene3D" id="1.10.510.10">
    <property type="entry name" value="Transferase(Phosphotransferase) domain 1"/>
    <property type="match status" value="1"/>
</dbReference>
<dbReference type="FunFam" id="1.10.510.10:FF:000240">
    <property type="entry name" value="Lectin-domain containing receptor kinase A4.3"/>
    <property type="match status" value="1"/>
</dbReference>
<feature type="transmembrane region" description="Helical" evidence="20">
    <location>
        <begin position="264"/>
        <end position="286"/>
    </location>
</feature>
<dbReference type="GO" id="GO:0005886">
    <property type="term" value="C:plasma membrane"/>
    <property type="evidence" value="ECO:0007669"/>
    <property type="project" value="UniProtKB-SubCell"/>
</dbReference>
<evidence type="ECO:0000256" key="4">
    <source>
        <dbReference type="ARBA" id="ARBA00012513"/>
    </source>
</evidence>
<dbReference type="EMBL" id="DUZY01000005">
    <property type="protein sequence ID" value="DAD39321.1"/>
    <property type="molecule type" value="Genomic_DNA"/>
</dbReference>
<evidence type="ECO:0000256" key="12">
    <source>
        <dbReference type="ARBA" id="ARBA00022777"/>
    </source>
</evidence>
<sequence length="652" mass="72156">MADELEFQGHAYRSSSNTLVLTKAEAIKAFNSSAGRVIYKKPIHLWDNATNNLTDFITHFSFSLSFDKDSKYMPGDGFTFFLAPNSSLPPLPTADTNVIASSSGQFLGLFDNKTGTNAGENQAVAVEFDTYSNDGEDPKYRHVGIDVNAIISVKEVQWDINGTNEVKGDVQVSYNSSTKDLSVFLIYVDGTKGSETLSLSYRVDLRNKLPECVNIGFSASTGWSFEFHSILSWNFSSSLEIRNSETGTNSSLVNSNNSKQNKGLVVGLVVGTSALIGCLVMILLVLKKKRNRSPDASMDEDFERETGPKKFSYAELVRATNNFNAEMKLGEGGFGGVYRGFLSDRKLDIAVKRISEGSKQGKKEYKAEVKIISQLRHRNLVKLVGWCHKKRELLLVYEFMPNGSLDSHLFKDKTLLTWKVRYNIALGLVSALLYLHEEWEQCVVHRDIKYSNVMLDSSFQTKLGDFGLAKLVEHEQGAEITEVLAGTKGYMAPEYAVNGKASKESDVYSFGVVALEIACGRRAVEPSAGQGKVILVDWVRELYGQGMLREAIDPRLTSTENFDEKQVEHLMVVGLWCVHPDYNRRPSMREVMHVLRFEAQLLVIPSKISLPTFALPPDASVLEISSSAAGSSSKSTMFSTDASPASSLLHSC</sequence>
<feature type="compositionally biased region" description="Low complexity" evidence="19">
    <location>
        <begin position="631"/>
        <end position="643"/>
    </location>
</feature>
<evidence type="ECO:0000256" key="10">
    <source>
        <dbReference type="ARBA" id="ARBA00022734"/>
    </source>
</evidence>
<keyword evidence="8 20" id="KW-0812">Transmembrane</keyword>
<dbReference type="SUPFAM" id="SSF56112">
    <property type="entry name" value="Protein kinase-like (PK-like)"/>
    <property type="match status" value="1"/>
</dbReference>
<evidence type="ECO:0000259" key="21">
    <source>
        <dbReference type="PROSITE" id="PS50011"/>
    </source>
</evidence>
<gene>
    <name evidence="22" type="ORF">HUJ06_013644</name>
</gene>
<evidence type="ECO:0000256" key="3">
    <source>
        <dbReference type="ARBA" id="ARBA00010217"/>
    </source>
</evidence>
<keyword evidence="10" id="KW-0430">Lectin</keyword>
<dbReference type="EC" id="2.7.11.1" evidence="4"/>
<dbReference type="InterPro" id="IPR008271">
    <property type="entry name" value="Ser/Thr_kinase_AS"/>
</dbReference>
<proteinExistence type="inferred from homology"/>
<dbReference type="Gene3D" id="2.60.120.200">
    <property type="match status" value="1"/>
</dbReference>
<dbReference type="PANTHER" id="PTHR27007">
    <property type="match status" value="1"/>
</dbReference>
<dbReference type="GO" id="GO:0004674">
    <property type="term" value="F:protein serine/threonine kinase activity"/>
    <property type="evidence" value="ECO:0007669"/>
    <property type="project" value="UniProtKB-KW"/>
</dbReference>
<dbReference type="PROSITE" id="PS00307">
    <property type="entry name" value="LECTIN_LEGUME_BETA"/>
    <property type="match status" value="1"/>
</dbReference>
<dbReference type="InterPro" id="IPR013320">
    <property type="entry name" value="ConA-like_dom_sf"/>
</dbReference>
<feature type="domain" description="Protein kinase" evidence="21">
    <location>
        <begin position="323"/>
        <end position="596"/>
    </location>
</feature>
<dbReference type="PROSITE" id="PS00107">
    <property type="entry name" value="PROTEIN_KINASE_ATP"/>
    <property type="match status" value="1"/>
</dbReference>
<keyword evidence="13 18" id="KW-0067">ATP-binding</keyword>
<evidence type="ECO:0000256" key="5">
    <source>
        <dbReference type="ARBA" id="ARBA00022475"/>
    </source>
</evidence>
<keyword evidence="17" id="KW-0325">Glycoprotein</keyword>
<protein>
    <recommendedName>
        <fullName evidence="4">non-specific serine/threonine protein kinase</fullName>
        <ecNumber evidence="4">2.7.11.1</ecNumber>
    </recommendedName>
</protein>
<keyword evidence="23" id="KW-1185">Reference proteome</keyword>
<evidence type="ECO:0000256" key="19">
    <source>
        <dbReference type="SAM" id="MobiDB-lite"/>
    </source>
</evidence>
<dbReference type="InterPro" id="IPR011009">
    <property type="entry name" value="Kinase-like_dom_sf"/>
</dbReference>
<keyword evidence="6" id="KW-0723">Serine/threonine-protein kinase</keyword>
<keyword evidence="7" id="KW-0808">Transferase</keyword>
<evidence type="ECO:0000256" key="6">
    <source>
        <dbReference type="ARBA" id="ARBA00022527"/>
    </source>
</evidence>
<evidence type="ECO:0000256" key="14">
    <source>
        <dbReference type="ARBA" id="ARBA00022989"/>
    </source>
</evidence>
<evidence type="ECO:0000256" key="13">
    <source>
        <dbReference type="ARBA" id="ARBA00022840"/>
    </source>
</evidence>
<keyword evidence="5" id="KW-1003">Cell membrane</keyword>
<dbReference type="PROSITE" id="PS00108">
    <property type="entry name" value="PROTEIN_KINASE_ST"/>
    <property type="match status" value="1"/>
</dbReference>